<reference evidence="3 4" key="1">
    <citation type="journal article" date="2019" name="Commun. Biol.">
        <title>The bagworm genome reveals a unique fibroin gene that provides high tensile strength.</title>
        <authorList>
            <person name="Kono N."/>
            <person name="Nakamura H."/>
            <person name="Ohtoshi R."/>
            <person name="Tomita M."/>
            <person name="Numata K."/>
            <person name="Arakawa K."/>
        </authorList>
    </citation>
    <scope>NUCLEOTIDE SEQUENCE [LARGE SCALE GENOMIC DNA]</scope>
</reference>
<dbReference type="Gene3D" id="1.10.10.2590">
    <property type="entry name" value="BEN domain"/>
    <property type="match status" value="1"/>
</dbReference>
<dbReference type="STRING" id="151549.A0A4C1YXR7"/>
<name>A0A4C1YXR7_EUMVA</name>
<evidence type="ECO:0000313" key="3">
    <source>
        <dbReference type="EMBL" id="GBP80888.1"/>
    </source>
</evidence>
<dbReference type="PROSITE" id="PS51457">
    <property type="entry name" value="BEN"/>
    <property type="match status" value="1"/>
</dbReference>
<dbReference type="SMART" id="SM01025">
    <property type="entry name" value="BEN"/>
    <property type="match status" value="1"/>
</dbReference>
<dbReference type="Pfam" id="PF10523">
    <property type="entry name" value="BEN"/>
    <property type="match status" value="1"/>
</dbReference>
<sequence length="260" mass="29881">MLNFNYYSFLYCVKQIKLGEGVEIREELLRGVKWGDYRKVTRGLAAALFSPFELATCSVTGQRWSRAGQESRPTKPPLDRRRVHALISYVSRHFPDVEVSRIKQVLAYKCKENCAALRMRTARTWERDKRIAASPVLMGFTNFVMIHLTPTFCGLIATSLSIDCTIIKLNVRSGDSRQAQMNLEIICWELRPRRAPLRTSRLPRTTDPTLPKRELVNSRDTPLGDARLPHPTSPEIECRRLQCVATRRPDCTQHQPDSRL</sequence>
<proteinExistence type="predicted"/>
<evidence type="ECO:0000259" key="2">
    <source>
        <dbReference type="PROSITE" id="PS51457"/>
    </source>
</evidence>
<comment type="caution">
    <text evidence="3">The sequence shown here is derived from an EMBL/GenBank/DDBJ whole genome shotgun (WGS) entry which is preliminary data.</text>
</comment>
<dbReference type="OrthoDB" id="6359816at2759"/>
<organism evidence="3 4">
    <name type="scientific">Eumeta variegata</name>
    <name type="common">Bagworm moth</name>
    <name type="synonym">Eumeta japonica</name>
    <dbReference type="NCBI Taxonomy" id="151549"/>
    <lineage>
        <taxon>Eukaryota</taxon>
        <taxon>Metazoa</taxon>
        <taxon>Ecdysozoa</taxon>
        <taxon>Arthropoda</taxon>
        <taxon>Hexapoda</taxon>
        <taxon>Insecta</taxon>
        <taxon>Pterygota</taxon>
        <taxon>Neoptera</taxon>
        <taxon>Endopterygota</taxon>
        <taxon>Lepidoptera</taxon>
        <taxon>Glossata</taxon>
        <taxon>Ditrysia</taxon>
        <taxon>Tineoidea</taxon>
        <taxon>Psychidae</taxon>
        <taxon>Oiketicinae</taxon>
        <taxon>Eumeta</taxon>
    </lineage>
</organism>
<feature type="domain" description="BEN" evidence="2">
    <location>
        <begin position="1"/>
        <end position="117"/>
    </location>
</feature>
<dbReference type="AlphaFoldDB" id="A0A4C1YXR7"/>
<gene>
    <name evidence="3" type="ORF">EVAR_52192_1</name>
</gene>
<evidence type="ECO:0000256" key="1">
    <source>
        <dbReference type="SAM" id="MobiDB-lite"/>
    </source>
</evidence>
<keyword evidence="4" id="KW-1185">Reference proteome</keyword>
<dbReference type="EMBL" id="BGZK01001487">
    <property type="protein sequence ID" value="GBP80888.1"/>
    <property type="molecule type" value="Genomic_DNA"/>
</dbReference>
<dbReference type="InterPro" id="IPR018379">
    <property type="entry name" value="BEN_domain"/>
</dbReference>
<evidence type="ECO:0000313" key="4">
    <source>
        <dbReference type="Proteomes" id="UP000299102"/>
    </source>
</evidence>
<accession>A0A4C1YXR7</accession>
<protein>
    <recommendedName>
        <fullName evidence="2">BEN domain-containing protein</fullName>
    </recommendedName>
</protein>
<feature type="region of interest" description="Disordered" evidence="1">
    <location>
        <begin position="198"/>
        <end position="233"/>
    </location>
</feature>
<dbReference type="Proteomes" id="UP000299102">
    <property type="component" value="Unassembled WGS sequence"/>
</dbReference>
<dbReference type="GO" id="GO:0003677">
    <property type="term" value="F:DNA binding"/>
    <property type="evidence" value="ECO:0007669"/>
    <property type="project" value="InterPro"/>
</dbReference>